<dbReference type="EMBL" id="JXTB01000609">
    <property type="protein sequence ID" value="PON35540.1"/>
    <property type="molecule type" value="Genomic_DNA"/>
</dbReference>
<evidence type="ECO:0000313" key="1">
    <source>
        <dbReference type="EMBL" id="PON35540.1"/>
    </source>
</evidence>
<gene>
    <name evidence="1" type="ORF">PanWU01x14_335680</name>
</gene>
<name>A0A2P5AG84_PARAD</name>
<dbReference type="AlphaFoldDB" id="A0A2P5AG84"/>
<keyword evidence="2" id="KW-1185">Reference proteome</keyword>
<evidence type="ECO:0000313" key="2">
    <source>
        <dbReference type="Proteomes" id="UP000237105"/>
    </source>
</evidence>
<proteinExistence type="predicted"/>
<reference evidence="2" key="1">
    <citation type="submission" date="2016-06" db="EMBL/GenBank/DDBJ databases">
        <title>Parallel loss of symbiosis genes in relatives of nitrogen-fixing non-legume Parasponia.</title>
        <authorList>
            <person name="Van Velzen R."/>
            <person name="Holmer R."/>
            <person name="Bu F."/>
            <person name="Rutten L."/>
            <person name="Van Zeijl A."/>
            <person name="Liu W."/>
            <person name="Santuari L."/>
            <person name="Cao Q."/>
            <person name="Sharma T."/>
            <person name="Shen D."/>
            <person name="Roswanjaya Y."/>
            <person name="Wardhani T."/>
            <person name="Kalhor M.S."/>
            <person name="Jansen J."/>
            <person name="Van den Hoogen J."/>
            <person name="Gungor B."/>
            <person name="Hartog M."/>
            <person name="Hontelez J."/>
            <person name="Verver J."/>
            <person name="Yang W.-C."/>
            <person name="Schijlen E."/>
            <person name="Repin R."/>
            <person name="Schilthuizen M."/>
            <person name="Schranz E."/>
            <person name="Heidstra R."/>
            <person name="Miyata K."/>
            <person name="Fedorova E."/>
            <person name="Kohlen W."/>
            <person name="Bisseling T."/>
            <person name="Smit S."/>
            <person name="Geurts R."/>
        </authorList>
    </citation>
    <scope>NUCLEOTIDE SEQUENCE [LARGE SCALE GENOMIC DNA]</scope>
    <source>
        <strain evidence="2">cv. WU1-14</strain>
    </source>
</reference>
<comment type="caution">
    <text evidence="1">The sequence shown here is derived from an EMBL/GenBank/DDBJ whole genome shotgun (WGS) entry which is preliminary data.</text>
</comment>
<accession>A0A2P5AG84</accession>
<feature type="non-terminal residue" evidence="1">
    <location>
        <position position="120"/>
    </location>
</feature>
<sequence length="120" mass="13897">MRVDDQKVKFNVFKPMKLNDDIEDCYKVDIYDNLVMETFETSYVRDQLEDTVLNGSSVASKKAREYLHTLNMFPSLDKVNIQFEALDRPTEANPTIKPSIEVSPIIELKPLPGHLKYVFL</sequence>
<dbReference type="OrthoDB" id="778454at2759"/>
<dbReference type="Proteomes" id="UP000237105">
    <property type="component" value="Unassembled WGS sequence"/>
</dbReference>
<organism evidence="1 2">
    <name type="scientific">Parasponia andersonii</name>
    <name type="common">Sponia andersonii</name>
    <dbReference type="NCBI Taxonomy" id="3476"/>
    <lineage>
        <taxon>Eukaryota</taxon>
        <taxon>Viridiplantae</taxon>
        <taxon>Streptophyta</taxon>
        <taxon>Embryophyta</taxon>
        <taxon>Tracheophyta</taxon>
        <taxon>Spermatophyta</taxon>
        <taxon>Magnoliopsida</taxon>
        <taxon>eudicotyledons</taxon>
        <taxon>Gunneridae</taxon>
        <taxon>Pentapetalae</taxon>
        <taxon>rosids</taxon>
        <taxon>fabids</taxon>
        <taxon>Rosales</taxon>
        <taxon>Cannabaceae</taxon>
        <taxon>Parasponia</taxon>
    </lineage>
</organism>
<protein>
    <submittedName>
        <fullName evidence="1">Uncharacterized protein</fullName>
    </submittedName>
</protein>